<proteinExistence type="predicted"/>
<protein>
    <submittedName>
        <fullName evidence="1">Uncharacterized protein</fullName>
    </submittedName>
</protein>
<dbReference type="EMBL" id="CAJOBC010129049">
    <property type="protein sequence ID" value="CAF4606088.1"/>
    <property type="molecule type" value="Genomic_DNA"/>
</dbReference>
<dbReference type="Proteomes" id="UP000681722">
    <property type="component" value="Unassembled WGS sequence"/>
</dbReference>
<organism evidence="1 2">
    <name type="scientific">Didymodactylos carnosus</name>
    <dbReference type="NCBI Taxonomy" id="1234261"/>
    <lineage>
        <taxon>Eukaryota</taxon>
        <taxon>Metazoa</taxon>
        <taxon>Spiralia</taxon>
        <taxon>Gnathifera</taxon>
        <taxon>Rotifera</taxon>
        <taxon>Eurotatoria</taxon>
        <taxon>Bdelloidea</taxon>
        <taxon>Philodinida</taxon>
        <taxon>Philodinidae</taxon>
        <taxon>Didymodactylos</taxon>
    </lineage>
</organism>
<feature type="non-terminal residue" evidence="1">
    <location>
        <position position="1"/>
    </location>
</feature>
<evidence type="ECO:0000313" key="2">
    <source>
        <dbReference type="Proteomes" id="UP000681722"/>
    </source>
</evidence>
<name>A0A8S2Z4V4_9BILA</name>
<dbReference type="AlphaFoldDB" id="A0A8S2Z4V4"/>
<comment type="caution">
    <text evidence="1">The sequence shown here is derived from an EMBL/GenBank/DDBJ whole genome shotgun (WGS) entry which is preliminary data.</text>
</comment>
<accession>A0A8S2Z4V4</accession>
<sequence length="51" mass="6099">QQWTLSRWNARLNKNLQTYIDTSLNGDKLDVNTSIQLQRRREMVKYAVNDC</sequence>
<evidence type="ECO:0000313" key="1">
    <source>
        <dbReference type="EMBL" id="CAF4606088.1"/>
    </source>
</evidence>
<gene>
    <name evidence="1" type="ORF">SRO942_LOCUS49043</name>
</gene>
<reference evidence="1" key="1">
    <citation type="submission" date="2021-02" db="EMBL/GenBank/DDBJ databases">
        <authorList>
            <person name="Nowell W R."/>
        </authorList>
    </citation>
    <scope>NUCLEOTIDE SEQUENCE</scope>
</reference>